<dbReference type="PROSITE" id="PS51898">
    <property type="entry name" value="TYR_RECOMBINASE"/>
    <property type="match status" value="1"/>
</dbReference>
<evidence type="ECO:0000313" key="15">
    <source>
        <dbReference type="Proteomes" id="UP000193963"/>
    </source>
</evidence>
<dbReference type="InterPro" id="IPR013762">
    <property type="entry name" value="Integrase-like_cat_sf"/>
</dbReference>
<evidence type="ECO:0000256" key="8">
    <source>
        <dbReference type="ARBA" id="ARBA00023125"/>
    </source>
</evidence>
<evidence type="ECO:0000256" key="11">
    <source>
        <dbReference type="HAMAP-Rule" id="MF_01807"/>
    </source>
</evidence>
<comment type="subcellular location">
    <subcellularLocation>
        <location evidence="1 11">Cytoplasm</location>
    </subcellularLocation>
</comment>
<keyword evidence="15" id="KW-1185">Reference proteome</keyword>
<evidence type="ECO:0000256" key="3">
    <source>
        <dbReference type="ARBA" id="ARBA00015810"/>
    </source>
</evidence>
<dbReference type="NCBIfam" id="NF001399">
    <property type="entry name" value="PRK00283.1"/>
    <property type="match status" value="1"/>
</dbReference>
<evidence type="ECO:0000256" key="1">
    <source>
        <dbReference type="ARBA" id="ARBA00004496"/>
    </source>
</evidence>
<dbReference type="GO" id="GO:0009037">
    <property type="term" value="F:tyrosine-based site-specific recombinase activity"/>
    <property type="evidence" value="ECO:0007669"/>
    <property type="project" value="UniProtKB-UniRule"/>
</dbReference>
<evidence type="ECO:0000256" key="10">
    <source>
        <dbReference type="ARBA" id="ARBA00023306"/>
    </source>
</evidence>
<keyword evidence="8 11" id="KW-0238">DNA-binding</keyword>
<dbReference type="SUPFAM" id="SSF56349">
    <property type="entry name" value="DNA breaking-rejoining enzymes"/>
    <property type="match status" value="1"/>
</dbReference>
<dbReference type="InterPro" id="IPR023009">
    <property type="entry name" value="Tyrosine_recombinase_XerC/XerD"/>
</dbReference>
<gene>
    <name evidence="11 14" type="primary">xerD</name>
    <name evidence="14" type="ORF">PSM7751_00824</name>
</gene>
<dbReference type="InterPro" id="IPR011932">
    <property type="entry name" value="Recomb_XerD"/>
</dbReference>
<evidence type="ECO:0000256" key="9">
    <source>
        <dbReference type="ARBA" id="ARBA00023172"/>
    </source>
</evidence>
<evidence type="ECO:0000256" key="4">
    <source>
        <dbReference type="ARBA" id="ARBA00022490"/>
    </source>
</evidence>
<dbReference type="Gene3D" id="1.10.150.130">
    <property type="match status" value="1"/>
</dbReference>
<feature type="domain" description="Tyr recombinase" evidence="12">
    <location>
        <begin position="108"/>
        <end position="301"/>
    </location>
</feature>
<feature type="active site" evidence="11">
    <location>
        <position position="253"/>
    </location>
</feature>
<evidence type="ECO:0000256" key="2">
    <source>
        <dbReference type="ARBA" id="ARBA00010450"/>
    </source>
</evidence>
<dbReference type="Gene3D" id="1.10.443.10">
    <property type="entry name" value="Intergrase catalytic core"/>
    <property type="match status" value="1"/>
</dbReference>
<comment type="similarity">
    <text evidence="2 11">Belongs to the 'phage' integrase family. XerD subfamily.</text>
</comment>
<dbReference type="HAMAP" id="MF_01808">
    <property type="entry name" value="Recomb_XerC_XerD"/>
    <property type="match status" value="1"/>
</dbReference>
<evidence type="ECO:0000256" key="5">
    <source>
        <dbReference type="ARBA" id="ARBA00022618"/>
    </source>
</evidence>
<dbReference type="PROSITE" id="PS51900">
    <property type="entry name" value="CB"/>
    <property type="match status" value="1"/>
</dbReference>
<accession>A0A1X6YKY2</accession>
<dbReference type="GO" id="GO:0005737">
    <property type="term" value="C:cytoplasm"/>
    <property type="evidence" value="ECO:0007669"/>
    <property type="project" value="UniProtKB-SubCell"/>
</dbReference>
<dbReference type="PANTHER" id="PTHR30349">
    <property type="entry name" value="PHAGE INTEGRASE-RELATED"/>
    <property type="match status" value="1"/>
</dbReference>
<evidence type="ECO:0000256" key="7">
    <source>
        <dbReference type="ARBA" id="ARBA00022908"/>
    </source>
</evidence>
<evidence type="ECO:0000259" key="12">
    <source>
        <dbReference type="PROSITE" id="PS51898"/>
    </source>
</evidence>
<dbReference type="Proteomes" id="UP000193963">
    <property type="component" value="Unassembled WGS sequence"/>
</dbReference>
<dbReference type="InterPro" id="IPR010998">
    <property type="entry name" value="Integrase_recombinase_N"/>
</dbReference>
<protein>
    <recommendedName>
        <fullName evidence="3 11">Tyrosine recombinase XerD</fullName>
    </recommendedName>
</protein>
<keyword evidence="4 11" id="KW-0963">Cytoplasm</keyword>
<dbReference type="GO" id="GO:0006313">
    <property type="term" value="P:DNA transposition"/>
    <property type="evidence" value="ECO:0007669"/>
    <property type="project" value="UniProtKB-UniRule"/>
</dbReference>
<dbReference type="GO" id="GO:0007059">
    <property type="term" value="P:chromosome segregation"/>
    <property type="evidence" value="ECO:0007669"/>
    <property type="project" value="UniProtKB-UniRule"/>
</dbReference>
<dbReference type="OrthoDB" id="9801717at2"/>
<dbReference type="InterPro" id="IPR004107">
    <property type="entry name" value="Integrase_SAM-like_N"/>
</dbReference>
<dbReference type="AlphaFoldDB" id="A0A1X6YKY2"/>
<dbReference type="InterPro" id="IPR050090">
    <property type="entry name" value="Tyrosine_recombinase_XerCD"/>
</dbReference>
<evidence type="ECO:0000259" key="13">
    <source>
        <dbReference type="PROSITE" id="PS51900"/>
    </source>
</evidence>
<keyword evidence="6 11" id="KW-0159">Chromosome partition</keyword>
<dbReference type="GO" id="GO:0051301">
    <property type="term" value="P:cell division"/>
    <property type="evidence" value="ECO:0007669"/>
    <property type="project" value="UniProtKB-KW"/>
</dbReference>
<dbReference type="Pfam" id="PF02899">
    <property type="entry name" value="Phage_int_SAM_1"/>
    <property type="match status" value="1"/>
</dbReference>
<dbReference type="InterPro" id="IPR002104">
    <property type="entry name" value="Integrase_catalytic"/>
</dbReference>
<proteinExistence type="inferred from homology"/>
<evidence type="ECO:0000313" key="14">
    <source>
        <dbReference type="EMBL" id="SLN24394.1"/>
    </source>
</evidence>
<dbReference type="HAMAP" id="MF_01807">
    <property type="entry name" value="Recomb_XerD"/>
    <property type="match status" value="1"/>
</dbReference>
<dbReference type="GO" id="GO:0003677">
    <property type="term" value="F:DNA binding"/>
    <property type="evidence" value="ECO:0007669"/>
    <property type="project" value="UniProtKB-UniRule"/>
</dbReference>
<dbReference type="PANTHER" id="PTHR30349:SF90">
    <property type="entry name" value="TYROSINE RECOMBINASE XERD"/>
    <property type="match status" value="1"/>
</dbReference>
<evidence type="ECO:0000256" key="6">
    <source>
        <dbReference type="ARBA" id="ARBA00022829"/>
    </source>
</evidence>
<keyword evidence="10 11" id="KW-0131">Cell cycle</keyword>
<keyword evidence="5 11" id="KW-0132">Cell division</keyword>
<dbReference type="InterPro" id="IPR044068">
    <property type="entry name" value="CB"/>
</dbReference>
<name>A0A1X6YKY2_9RHOB</name>
<comment type="function">
    <text evidence="11">Site-specific tyrosine recombinase, which acts by catalyzing the cutting and rejoining of the recombining DNA molecules. The XerC-XerD complex is essential to convert dimers of the bacterial chromosome into monomers to permit their segregation at cell division. It also contributes to the segregational stability of plasmids.</text>
</comment>
<dbReference type="EMBL" id="FWFN01000002">
    <property type="protein sequence ID" value="SLN24394.1"/>
    <property type="molecule type" value="Genomic_DNA"/>
</dbReference>
<keyword evidence="9 11" id="KW-0233">DNA recombination</keyword>
<feature type="active site" evidence="11">
    <location>
        <position position="279"/>
    </location>
</feature>
<sequence>MASADHWISAFLDAQAAEAGAARNTLLAYGRDLKDVQDWLRRRGLNWALASRADVEAYLVHCDAQGFSRATRARRLSAIRQLYRFAYDEGLRADNPAIQIKGPGRTKSLPKTLSLEEVDALLAAAPTQGRRPEDRLRNTCLMELLYATGMRVTELVSLPVAAARGAPEMILVRGKGGKERLVPLSAPARTALGDWLRARDAEQEAARLKGVPESRFLFPSRSAEGHLTRHRFYLLIKEIAVAAGISPDKVTPHRLRHAFATHLLQNGADLRAIQSLLGHADLATTEIYTHVLEERLRELVEDHHPLVAGSRAQDPDGTA</sequence>
<reference evidence="14 15" key="1">
    <citation type="submission" date="2017-03" db="EMBL/GenBank/DDBJ databases">
        <authorList>
            <person name="Afonso C.L."/>
            <person name="Miller P.J."/>
            <person name="Scott M.A."/>
            <person name="Spackman E."/>
            <person name="Goraichik I."/>
            <person name="Dimitrov K.M."/>
            <person name="Suarez D.L."/>
            <person name="Swayne D.E."/>
        </authorList>
    </citation>
    <scope>NUCLEOTIDE SEQUENCE [LARGE SCALE GENOMIC DNA]</scope>
    <source>
        <strain evidence="14 15">CECT 7751</strain>
    </source>
</reference>
<dbReference type="InterPro" id="IPR011010">
    <property type="entry name" value="DNA_brk_join_enz"/>
</dbReference>
<dbReference type="RefSeq" id="WP_085886745.1">
    <property type="nucleotide sequence ID" value="NZ_FWFN01000002.1"/>
</dbReference>
<comment type="subunit">
    <text evidence="11">Forms a cyclic heterotetrameric complex composed of two molecules of XerC and two molecules of XerD.</text>
</comment>
<feature type="active site" description="O-(3'-phospho-DNA)-tyrosine intermediate" evidence="11">
    <location>
        <position position="288"/>
    </location>
</feature>
<organism evidence="14 15">
    <name type="scientific">Pseudooceanicola marinus</name>
    <dbReference type="NCBI Taxonomy" id="396013"/>
    <lineage>
        <taxon>Bacteria</taxon>
        <taxon>Pseudomonadati</taxon>
        <taxon>Pseudomonadota</taxon>
        <taxon>Alphaproteobacteria</taxon>
        <taxon>Rhodobacterales</taxon>
        <taxon>Paracoccaceae</taxon>
        <taxon>Pseudooceanicola</taxon>
    </lineage>
</organism>
<feature type="domain" description="Core-binding (CB)" evidence="13">
    <location>
        <begin position="2"/>
        <end position="87"/>
    </location>
</feature>
<feature type="active site" evidence="11">
    <location>
        <position position="151"/>
    </location>
</feature>
<feature type="active site" evidence="11">
    <location>
        <position position="175"/>
    </location>
</feature>
<feature type="active site" evidence="11">
    <location>
        <position position="256"/>
    </location>
</feature>
<dbReference type="Pfam" id="PF00589">
    <property type="entry name" value="Phage_integrase"/>
    <property type="match status" value="1"/>
</dbReference>
<keyword evidence="7 11" id="KW-0229">DNA integration</keyword>